<sequence length="436" mass="49303">MVYAMLYPATGSSMGYDVHGQFTQAASQYQFWALILLTSTIVLMPEIIVRTLKTSWFPSDVTLFQQMEYEERRQQRSSSSKKQKDVDEEASPERIPPPIEHHLYSSSMIIIKENSYVVLNIWIVQTLLLLPIVRHARTLMTMNAIEVLQPDGTIRRYSEHHLRGVLQFLGCKQGHVPAMAATILEKAHTDMLSGRADETDGGAAAATASAASPSDSACSIRREHFEQSIQMVLADWHYYPLSRYHQRLAWSVRNRERGICILLGGTSGCGKSTLASLLASRFISEEENPVLWASSYHAGELSTDNSNNSNNDGGGGTTTEARVIHGYQCQTDVIYPQLRETVRRLLGRNESVIIEGVHLSVEVMLQLATEFAMCLPFVIYINKQAKHAERFATRAKYMTLEPRFNKYMKYFENIRMIQSHLCREADVHLVRVPPAM</sequence>
<dbReference type="PANTHER" id="PTHR33477:SF3">
    <property type="entry name" value="P-LOOP NTPASE DOMAIN-CONTAINING PROTEIN LPA1 HOMOLOG 1"/>
    <property type="match status" value="1"/>
</dbReference>
<dbReference type="OrthoDB" id="10263927at2759"/>
<proteinExistence type="predicted"/>
<dbReference type="SUPFAM" id="SSF52540">
    <property type="entry name" value="P-loop containing nucleoside triphosphate hydrolases"/>
    <property type="match status" value="1"/>
</dbReference>
<name>A0A4P9YQW7_9FUNG</name>
<organism evidence="2 3">
    <name type="scientific">Syncephalis pseudoplumigaleata</name>
    <dbReference type="NCBI Taxonomy" id="1712513"/>
    <lineage>
        <taxon>Eukaryota</taxon>
        <taxon>Fungi</taxon>
        <taxon>Fungi incertae sedis</taxon>
        <taxon>Zoopagomycota</taxon>
        <taxon>Zoopagomycotina</taxon>
        <taxon>Zoopagomycetes</taxon>
        <taxon>Zoopagales</taxon>
        <taxon>Piptocephalidaceae</taxon>
        <taxon>Syncephalis</taxon>
    </lineage>
</organism>
<dbReference type="Gene3D" id="3.40.50.300">
    <property type="entry name" value="P-loop containing nucleotide triphosphate hydrolases"/>
    <property type="match status" value="1"/>
</dbReference>
<dbReference type="PANTHER" id="PTHR33477">
    <property type="entry name" value="P-LOOP NTPASE DOMAIN-CONTAINING PROTEIN LPA1 HOMOLOG 1"/>
    <property type="match status" value="1"/>
</dbReference>
<gene>
    <name evidence="2" type="ORF">SYNPS1DRAFT_32219</name>
</gene>
<protein>
    <submittedName>
        <fullName evidence="2">Uncharacterized protein</fullName>
    </submittedName>
</protein>
<evidence type="ECO:0000313" key="3">
    <source>
        <dbReference type="Proteomes" id="UP000278143"/>
    </source>
</evidence>
<evidence type="ECO:0000313" key="2">
    <source>
        <dbReference type="EMBL" id="RKP22216.1"/>
    </source>
</evidence>
<dbReference type="EMBL" id="KZ992401">
    <property type="protein sequence ID" value="RKP22216.1"/>
    <property type="molecule type" value="Genomic_DNA"/>
</dbReference>
<dbReference type="AlphaFoldDB" id="A0A4P9YQW7"/>
<accession>A0A4P9YQW7</accession>
<keyword evidence="3" id="KW-1185">Reference proteome</keyword>
<evidence type="ECO:0000256" key="1">
    <source>
        <dbReference type="SAM" id="MobiDB-lite"/>
    </source>
</evidence>
<dbReference type="Proteomes" id="UP000278143">
    <property type="component" value="Unassembled WGS sequence"/>
</dbReference>
<dbReference type="InterPro" id="IPR027417">
    <property type="entry name" value="P-loop_NTPase"/>
</dbReference>
<reference evidence="3" key="1">
    <citation type="journal article" date="2018" name="Nat. Microbiol.">
        <title>Leveraging single-cell genomics to expand the fungal tree of life.</title>
        <authorList>
            <person name="Ahrendt S.R."/>
            <person name="Quandt C.A."/>
            <person name="Ciobanu D."/>
            <person name="Clum A."/>
            <person name="Salamov A."/>
            <person name="Andreopoulos B."/>
            <person name="Cheng J.F."/>
            <person name="Woyke T."/>
            <person name="Pelin A."/>
            <person name="Henrissat B."/>
            <person name="Reynolds N.K."/>
            <person name="Benny G.L."/>
            <person name="Smith M.E."/>
            <person name="James T.Y."/>
            <person name="Grigoriev I.V."/>
        </authorList>
    </citation>
    <scope>NUCLEOTIDE SEQUENCE [LARGE SCALE GENOMIC DNA]</scope>
    <source>
        <strain evidence="3">Benny S71-1</strain>
    </source>
</reference>
<feature type="region of interest" description="Disordered" evidence="1">
    <location>
        <begin position="72"/>
        <end position="99"/>
    </location>
</feature>